<dbReference type="InterPro" id="IPR001478">
    <property type="entry name" value="PDZ"/>
</dbReference>
<feature type="region of interest" description="Disordered" evidence="1">
    <location>
        <begin position="655"/>
        <end position="687"/>
    </location>
</feature>
<dbReference type="PANTHER" id="PTHR15545:SF8">
    <property type="entry name" value="SLO-INTERACTING PROTEIN 1"/>
    <property type="match status" value="1"/>
</dbReference>
<sequence length="831" mass="94480">MCAVQNAKVAHLKQSLSGGTLKYGWKSPTQEYGIKELENQWTVTVCSQSTEVNGHDLSKASHEEAIDAFHKAEEPIVVEVLRRSVKNSSQKMKSKNPISCTVATQTDEFIENEMLYGVYDNEEEILNQHGVPGLYTPSSRIPLAFSPTNDMGLTDIEMSNAYEYNFEESFESEQFNDFEYEEVTLHRASSEERLGLTLCYGSTDEDLTDIFISEIDPYSIAAQDGRIKSGDQILQINGIDVHSREEAIKLFQEDRSDITLLLGRQIQMDDGFLEDGGNVVLDDLHMDMLRQHPHFNPHLMGQGNDEEGATTDTATTENSLTRHEKDSGVGRTDESTKNDESSEQEMMDNESSPGNNSKFRHYSDNSFTSNDTQELEFRKNEISTQDCEKFREVLANRYAEDCSAKLNGQKEPSRKDSHSSLEQELALLNKEMEHIQLECQEIIDIHSNKKQLTIEGLGGKPYQSPRVVPRMGTRLDKLKNSNLANVDNGKSESPVKPIENIETPKHIETSSLERDKDTAYNTADSSHRSTPLTLELSAFEGDTRSSMLHLPATGKSDSSSKSSKKSDRRSERNHSRDGSSHSDSNKSANEGKRRSRKDRESDGKKSGDTTPQEKYKSTESLTDIYATYAEVMYTNQANLAHTMMVQQKLFEKKISTSSHRNDTTLSRHPDGNKSAAPSGNQSSDQMEWVVKRRADGSRYVTRRPIRNKMLKERAKKITEERAGMTTDDDAMSEMKVGKYWSREDRKRHLEKARDQKRKREFMQRSRMETLKEKEEDNKKEVNIVELSHRKMMRHKGRKVFDDFTTVQEMLVHGNRESAGKNYNPLLSVTTV</sequence>
<proteinExistence type="predicted"/>
<comment type="caution">
    <text evidence="3">The sequence shown here is derived from an EMBL/GenBank/DDBJ whole genome shotgun (WGS) entry which is preliminary data.</text>
</comment>
<dbReference type="Pfam" id="PF00595">
    <property type="entry name" value="PDZ"/>
    <property type="match status" value="1"/>
</dbReference>
<dbReference type="EMBL" id="CAIIXF020000005">
    <property type="protein sequence ID" value="CAH1783428.1"/>
    <property type="molecule type" value="Genomic_DNA"/>
</dbReference>
<feature type="domain" description="PDZ" evidence="2">
    <location>
        <begin position="182"/>
        <end position="266"/>
    </location>
</feature>
<name>A0A8S4NRB0_OWEFU</name>
<dbReference type="InterPro" id="IPR036034">
    <property type="entry name" value="PDZ_sf"/>
</dbReference>
<dbReference type="CDD" id="cd06716">
    <property type="entry name" value="PDZ2-PDZRN4-like"/>
    <property type="match status" value="1"/>
</dbReference>
<feature type="compositionally biased region" description="Basic and acidic residues" evidence="1">
    <location>
        <begin position="320"/>
        <end position="340"/>
    </location>
</feature>
<dbReference type="AlphaFoldDB" id="A0A8S4NRB0"/>
<dbReference type="InterPro" id="IPR051971">
    <property type="entry name" value="E3_ubiquitin-PDZ_ligase"/>
</dbReference>
<reference evidence="3" key="1">
    <citation type="submission" date="2022-03" db="EMBL/GenBank/DDBJ databases">
        <authorList>
            <person name="Martin C."/>
        </authorList>
    </citation>
    <scope>NUCLEOTIDE SEQUENCE</scope>
</reference>
<accession>A0A8S4NRB0</accession>
<feature type="region of interest" description="Disordered" evidence="1">
    <location>
        <begin position="293"/>
        <end position="373"/>
    </location>
</feature>
<dbReference type="Proteomes" id="UP000749559">
    <property type="component" value="Unassembled WGS sequence"/>
</dbReference>
<evidence type="ECO:0000313" key="4">
    <source>
        <dbReference type="Proteomes" id="UP000749559"/>
    </source>
</evidence>
<dbReference type="PROSITE" id="PS50106">
    <property type="entry name" value="PDZ"/>
    <property type="match status" value="1"/>
</dbReference>
<dbReference type="SUPFAM" id="SSF50156">
    <property type="entry name" value="PDZ domain-like"/>
    <property type="match status" value="1"/>
</dbReference>
<dbReference type="PANTHER" id="PTHR15545">
    <property type="entry name" value="PDZ DOMAIN CONTAINING RING FINGER PROTEIN 3, 4"/>
    <property type="match status" value="1"/>
</dbReference>
<evidence type="ECO:0000256" key="1">
    <source>
        <dbReference type="SAM" id="MobiDB-lite"/>
    </source>
</evidence>
<evidence type="ECO:0000259" key="2">
    <source>
        <dbReference type="PROSITE" id="PS50106"/>
    </source>
</evidence>
<keyword evidence="4" id="KW-1185">Reference proteome</keyword>
<organism evidence="3 4">
    <name type="scientific">Owenia fusiformis</name>
    <name type="common">Polychaete worm</name>
    <dbReference type="NCBI Taxonomy" id="6347"/>
    <lineage>
        <taxon>Eukaryota</taxon>
        <taxon>Metazoa</taxon>
        <taxon>Spiralia</taxon>
        <taxon>Lophotrochozoa</taxon>
        <taxon>Annelida</taxon>
        <taxon>Polychaeta</taxon>
        <taxon>Sedentaria</taxon>
        <taxon>Canalipalpata</taxon>
        <taxon>Sabellida</taxon>
        <taxon>Oweniida</taxon>
        <taxon>Oweniidae</taxon>
        <taxon>Owenia</taxon>
    </lineage>
</organism>
<feature type="compositionally biased region" description="Basic and acidic residues" evidence="1">
    <location>
        <begin position="655"/>
        <end position="671"/>
    </location>
</feature>
<feature type="region of interest" description="Disordered" evidence="1">
    <location>
        <begin position="478"/>
        <end position="532"/>
    </location>
</feature>
<dbReference type="Gene3D" id="2.30.42.10">
    <property type="match status" value="1"/>
</dbReference>
<feature type="compositionally biased region" description="Basic and acidic residues" evidence="1">
    <location>
        <begin position="564"/>
        <end position="616"/>
    </location>
</feature>
<dbReference type="OrthoDB" id="6270329at2759"/>
<gene>
    <name evidence="3" type="ORF">OFUS_LOCUS9774</name>
</gene>
<feature type="compositionally biased region" description="Basic and acidic residues" evidence="1">
    <location>
        <begin position="502"/>
        <end position="518"/>
    </location>
</feature>
<dbReference type="SMART" id="SM00228">
    <property type="entry name" value="PDZ"/>
    <property type="match status" value="1"/>
</dbReference>
<protein>
    <recommendedName>
        <fullName evidence="2">PDZ domain-containing protein</fullName>
    </recommendedName>
</protein>
<feature type="compositionally biased region" description="Polar residues" evidence="1">
    <location>
        <begin position="675"/>
        <end position="685"/>
    </location>
</feature>
<feature type="region of interest" description="Disordered" evidence="1">
    <location>
        <begin position="547"/>
        <end position="616"/>
    </location>
</feature>
<feature type="compositionally biased region" description="Polar residues" evidence="1">
    <location>
        <begin position="519"/>
        <end position="532"/>
    </location>
</feature>
<evidence type="ECO:0000313" key="3">
    <source>
        <dbReference type="EMBL" id="CAH1783428.1"/>
    </source>
</evidence>